<dbReference type="PANTHER" id="PTHR38439:SF3">
    <property type="entry name" value="COPPER-RESISTANT CUPROPROTEIN COPI"/>
    <property type="match status" value="1"/>
</dbReference>
<sequence length="186" mass="20084">MKIRRNFLSGVAGATLTVTLALGSAIALAAGNHHGGHHGDKAVIGVPGEASEVTRTIEIKMFDNYYEPEEISVKKGETILFKVVNAGELVHEFNIGTAATHAAHQEEMMMMMEHGVLEADKINHEMMKMDMGNGKTMDHNDPNSALLAPADSAEIIWKFADGGELEFACNVPGHYDAGMMGEFSIE</sequence>
<dbReference type="RefSeq" id="WP_251932277.1">
    <property type="nucleotide sequence ID" value="NZ_CP098747.1"/>
</dbReference>
<feature type="signal peptide" evidence="3">
    <location>
        <begin position="1"/>
        <end position="29"/>
    </location>
</feature>
<evidence type="ECO:0000256" key="3">
    <source>
        <dbReference type="SAM" id="SignalP"/>
    </source>
</evidence>
<dbReference type="Gene3D" id="2.60.40.420">
    <property type="entry name" value="Cupredoxins - blue copper proteins"/>
    <property type="match status" value="1"/>
</dbReference>
<evidence type="ECO:0000256" key="1">
    <source>
        <dbReference type="ARBA" id="ARBA00022723"/>
    </source>
</evidence>
<dbReference type="Proteomes" id="UP001056291">
    <property type="component" value="Chromosome"/>
</dbReference>
<proteinExistence type="predicted"/>
<dbReference type="PANTHER" id="PTHR38439">
    <property type="entry name" value="AURACYANIN-B"/>
    <property type="match status" value="1"/>
</dbReference>
<dbReference type="InterPro" id="IPR008972">
    <property type="entry name" value="Cupredoxin"/>
</dbReference>
<protein>
    <submittedName>
        <fullName evidence="5">Cupredoxin domain-containing protein</fullName>
    </submittedName>
</protein>
<keyword evidence="2" id="KW-0186">Copper</keyword>
<gene>
    <name evidence="5" type="ORF">NBZ79_10180</name>
</gene>
<keyword evidence="1" id="KW-0479">Metal-binding</keyword>
<dbReference type="EMBL" id="CP098747">
    <property type="protein sequence ID" value="USG59556.1"/>
    <property type="molecule type" value="Genomic_DNA"/>
</dbReference>
<organism evidence="5 6">
    <name type="scientific">Sneathiella marina</name>
    <dbReference type="NCBI Taxonomy" id="2950108"/>
    <lineage>
        <taxon>Bacteria</taxon>
        <taxon>Pseudomonadati</taxon>
        <taxon>Pseudomonadota</taxon>
        <taxon>Alphaproteobacteria</taxon>
        <taxon>Sneathiellales</taxon>
        <taxon>Sneathiellaceae</taxon>
        <taxon>Sneathiella</taxon>
    </lineage>
</organism>
<evidence type="ECO:0000313" key="5">
    <source>
        <dbReference type="EMBL" id="USG59556.1"/>
    </source>
</evidence>
<dbReference type="SUPFAM" id="SSF49503">
    <property type="entry name" value="Cupredoxins"/>
    <property type="match status" value="1"/>
</dbReference>
<dbReference type="PROSITE" id="PS51318">
    <property type="entry name" value="TAT"/>
    <property type="match status" value="1"/>
</dbReference>
<dbReference type="InterPro" id="IPR028096">
    <property type="entry name" value="EfeO_Cupredoxin"/>
</dbReference>
<feature type="chain" id="PRO_5046014703" evidence="3">
    <location>
        <begin position="30"/>
        <end position="186"/>
    </location>
</feature>
<dbReference type="InterPro" id="IPR006311">
    <property type="entry name" value="TAT_signal"/>
</dbReference>
<evidence type="ECO:0000256" key="2">
    <source>
        <dbReference type="ARBA" id="ARBA00023008"/>
    </source>
</evidence>
<dbReference type="InterPro" id="IPR050845">
    <property type="entry name" value="Cu-binding_ET"/>
</dbReference>
<accession>A0ABY4VXA0</accession>
<keyword evidence="3" id="KW-0732">Signal</keyword>
<feature type="domain" description="EfeO-type cupredoxin-like" evidence="4">
    <location>
        <begin position="51"/>
        <end position="97"/>
    </location>
</feature>
<evidence type="ECO:0000313" key="6">
    <source>
        <dbReference type="Proteomes" id="UP001056291"/>
    </source>
</evidence>
<dbReference type="Pfam" id="PF13473">
    <property type="entry name" value="Cupredoxin_1"/>
    <property type="match status" value="1"/>
</dbReference>
<reference evidence="5" key="1">
    <citation type="submission" date="2022-06" db="EMBL/GenBank/DDBJ databases">
        <title>Sneathiella actinostolidae sp. nov., isolated from a sea anemonein the Western Pacific Ocean.</title>
        <authorList>
            <person name="Wei M.J."/>
        </authorList>
    </citation>
    <scope>NUCLEOTIDE SEQUENCE</scope>
    <source>
        <strain evidence="5">PHK-P5</strain>
    </source>
</reference>
<keyword evidence="6" id="KW-1185">Reference proteome</keyword>
<name>A0ABY4VXA0_9PROT</name>
<evidence type="ECO:0000259" key="4">
    <source>
        <dbReference type="Pfam" id="PF13473"/>
    </source>
</evidence>